<evidence type="ECO:0000313" key="3">
    <source>
        <dbReference type="EMBL" id="TMQ67215.1"/>
    </source>
</evidence>
<reference evidence="3 4" key="1">
    <citation type="journal article" date="2019" name="Nat. Microbiol.">
        <title>Mediterranean grassland soil C-N compound turnover is dependent on rainfall and depth, and is mediated by genomically divergent microorganisms.</title>
        <authorList>
            <person name="Diamond S."/>
            <person name="Andeer P.F."/>
            <person name="Li Z."/>
            <person name="Crits-Christoph A."/>
            <person name="Burstein D."/>
            <person name="Anantharaman K."/>
            <person name="Lane K.R."/>
            <person name="Thomas B.C."/>
            <person name="Pan C."/>
            <person name="Northen T.R."/>
            <person name="Banfield J.F."/>
        </authorList>
    </citation>
    <scope>NUCLEOTIDE SEQUENCE [LARGE SCALE GENOMIC DNA]</scope>
    <source>
        <strain evidence="3">WS_8</strain>
    </source>
</reference>
<evidence type="ECO:0000256" key="2">
    <source>
        <dbReference type="SAM" id="Phobius"/>
    </source>
</evidence>
<dbReference type="AlphaFoldDB" id="A0A538TUD7"/>
<name>A0A538TUD7_UNCEI</name>
<comment type="caution">
    <text evidence="3">The sequence shown here is derived from an EMBL/GenBank/DDBJ whole genome shotgun (WGS) entry which is preliminary data.</text>
</comment>
<proteinExistence type="predicted"/>
<evidence type="ECO:0000313" key="4">
    <source>
        <dbReference type="Proteomes" id="UP000316609"/>
    </source>
</evidence>
<sequence length="303" mass="32056">MTLPSVTPAVVGTRGLGARGIALASLFGVAIALGGCGLSIIGHRTDPVAPVATSPEPSPRDRMGEIRALAAQSPDDPYWPYALAQTYVSKDSIATAKAALDTSLTRDHSYAPALSLLSKLYYREGRHQEAVQMLEAARDAGGSESLPPALLAGLALHYEALQKPDLARDAIAAVPSRDLSQVASAVVYLTLRGNAPDSAADLARSTMHDDPKSAVNQNNFGIAQLRAGDPAAARRAFLAAIQIDPSLPGPFYNLTILDKFYVFDDEAAAHWFKLYRERSSDDPDSLAAALRMPGTQPPAARGE</sequence>
<feature type="transmembrane region" description="Helical" evidence="2">
    <location>
        <begin position="20"/>
        <end position="41"/>
    </location>
</feature>
<organism evidence="3 4">
    <name type="scientific">Eiseniibacteriota bacterium</name>
    <dbReference type="NCBI Taxonomy" id="2212470"/>
    <lineage>
        <taxon>Bacteria</taxon>
        <taxon>Candidatus Eiseniibacteriota</taxon>
    </lineage>
</organism>
<keyword evidence="2" id="KW-1133">Transmembrane helix</keyword>
<dbReference type="Proteomes" id="UP000316609">
    <property type="component" value="Unassembled WGS sequence"/>
</dbReference>
<keyword evidence="2" id="KW-0472">Membrane</keyword>
<protein>
    <recommendedName>
        <fullName evidence="5">Tetratricopeptide repeat protein</fullName>
    </recommendedName>
</protein>
<evidence type="ECO:0000256" key="1">
    <source>
        <dbReference type="SAM" id="MobiDB-lite"/>
    </source>
</evidence>
<dbReference type="Gene3D" id="1.25.40.10">
    <property type="entry name" value="Tetratricopeptide repeat domain"/>
    <property type="match status" value="2"/>
</dbReference>
<dbReference type="SUPFAM" id="SSF48452">
    <property type="entry name" value="TPR-like"/>
    <property type="match status" value="1"/>
</dbReference>
<evidence type="ECO:0008006" key="5">
    <source>
        <dbReference type="Google" id="ProtNLM"/>
    </source>
</evidence>
<accession>A0A538TUD7</accession>
<gene>
    <name evidence="3" type="ORF">E6K78_05415</name>
</gene>
<dbReference type="EMBL" id="VBOY01000046">
    <property type="protein sequence ID" value="TMQ67215.1"/>
    <property type="molecule type" value="Genomic_DNA"/>
</dbReference>
<feature type="region of interest" description="Disordered" evidence="1">
    <location>
        <begin position="284"/>
        <end position="303"/>
    </location>
</feature>
<dbReference type="InterPro" id="IPR011990">
    <property type="entry name" value="TPR-like_helical_dom_sf"/>
</dbReference>
<keyword evidence="2" id="KW-0812">Transmembrane</keyword>